<dbReference type="PROSITE" id="PS50097">
    <property type="entry name" value="BTB"/>
    <property type="match status" value="1"/>
</dbReference>
<keyword evidence="6" id="KW-1185">Reference proteome</keyword>
<dbReference type="SUPFAM" id="SSF54695">
    <property type="entry name" value="POZ domain"/>
    <property type="match status" value="1"/>
</dbReference>
<sequence length="867" mass="95025">MEGQYQQQPRTYGPHLMKMTIQPSPQLADNDRSSSELRALDCNLTSLCDHIQMEGFSSGSFSDIVVHSMGSTYHLHRLILSRSSYFRNMLHGPWKEANSPIVNLHVDDKNVNAEAIEMALAYLYGHHPKLNDNNAFRVLAAASFLDLQDLCAICTDFIISELWTSNFLAYQVFAESQDYGLHGERVRNACWGYLCQSGAMELKEVLPKLSSQTLHALLTSDELWVPSEEKRFELALYALLAKGSLCKTELPEQVNSNSDMGVGVHSDSSKAKGKNVVGSCSRKRSDSEPGCCLKDELKCQNAAHGLLVELVDSVDNFQVVVSDSKQSNLDSSQLHEVEPSSSISNTFSEMNGNRTSYSYVEMPIGVGMSGLGTSGMAMEGPSESGSYNFNNTNWIAGDQSRHCTSIESSCNGLILNDWGRCGMPPLSWGGRVVGKREVKGYAKGNCGVRGEEYDTFVNIFEGGSLLYCNMSFEALLNVRKQLEELGFPCKAVNNGLWLQMLLSQRVREIGADTCKGCCSMACTCRQPCGFSQGVTATGCYMQGHEQNNSPGSMGNIYVADSAQAEGNGLFRPVRVQVRGPIDGLAGIGRGTTYVPTAAWPPTRVVFSRVPFGMGNRNCQQSIANEDSESRTDHNGDPSGDGLTALVGLSQGGSNSANAQGEHIDRGYESELQSRLSGTSISVSSSIGSGVAVQMLESPEHAIGIDWENSNGSSISLDMKTPLSHFPPFRFGVEFEDVHRLSDGQVKHSPEFFYAGSLWKVSVQAFNDEDPQGRRTLGLFLHRRKAEITDSLRKVHMYVDSREKVTARYQLICPSKREVMVFGSFKQRGTLLPKAPKGWGWRTALLFDELAELLQNGTLRVAAVVQLV</sequence>
<gene>
    <name evidence="5" type="ORF">MANES_03G195900v8</name>
</gene>
<evidence type="ECO:0000256" key="1">
    <source>
        <dbReference type="ARBA" id="ARBA00004906"/>
    </source>
</evidence>
<dbReference type="SMART" id="SM00225">
    <property type="entry name" value="BTB"/>
    <property type="match status" value="1"/>
</dbReference>
<dbReference type="OrthoDB" id="6359943at2759"/>
<dbReference type="EMBL" id="CM004389">
    <property type="protein sequence ID" value="OAY56007.1"/>
    <property type="molecule type" value="Genomic_DNA"/>
</dbReference>
<dbReference type="Gene3D" id="3.30.710.10">
    <property type="entry name" value="Potassium Channel Kv1.1, Chain A"/>
    <property type="match status" value="1"/>
</dbReference>
<proteinExistence type="predicted"/>
<dbReference type="AlphaFoldDB" id="A0A2C9W955"/>
<feature type="domain" description="BTB" evidence="3">
    <location>
        <begin position="62"/>
        <end position="132"/>
    </location>
</feature>
<organism evidence="5 6">
    <name type="scientific">Manihot esculenta</name>
    <name type="common">Cassava</name>
    <name type="synonym">Jatropha manihot</name>
    <dbReference type="NCBI Taxonomy" id="3983"/>
    <lineage>
        <taxon>Eukaryota</taxon>
        <taxon>Viridiplantae</taxon>
        <taxon>Streptophyta</taxon>
        <taxon>Embryophyta</taxon>
        <taxon>Tracheophyta</taxon>
        <taxon>Spermatophyta</taxon>
        <taxon>Magnoliopsida</taxon>
        <taxon>eudicotyledons</taxon>
        <taxon>Gunneridae</taxon>
        <taxon>Pentapetalae</taxon>
        <taxon>rosids</taxon>
        <taxon>fabids</taxon>
        <taxon>Malpighiales</taxon>
        <taxon>Euphorbiaceae</taxon>
        <taxon>Crotonoideae</taxon>
        <taxon>Manihoteae</taxon>
        <taxon>Manihot</taxon>
    </lineage>
</organism>
<protein>
    <recommendedName>
        <fullName evidence="7">BTB domain-containing protein</fullName>
    </recommendedName>
</protein>
<dbReference type="Proteomes" id="UP000091857">
    <property type="component" value="Chromosome 3"/>
</dbReference>
<dbReference type="InterPro" id="IPR002083">
    <property type="entry name" value="MATH/TRAF_dom"/>
</dbReference>
<dbReference type="PANTHER" id="PTHR47369">
    <property type="entry name" value="BTB/POZ DOMAIN-CONTAINING PROTEIN"/>
    <property type="match status" value="1"/>
</dbReference>
<evidence type="ECO:0000313" key="6">
    <source>
        <dbReference type="Proteomes" id="UP000091857"/>
    </source>
</evidence>
<evidence type="ECO:0000256" key="2">
    <source>
        <dbReference type="SAM" id="MobiDB-lite"/>
    </source>
</evidence>
<dbReference type="PANTHER" id="PTHR47369:SF1">
    <property type="entry name" value="BTB_POZ DOMAIN-CONTAINING PROTEIN"/>
    <property type="match status" value="1"/>
</dbReference>
<evidence type="ECO:0000259" key="3">
    <source>
        <dbReference type="PROSITE" id="PS50097"/>
    </source>
</evidence>
<dbReference type="GO" id="GO:0000151">
    <property type="term" value="C:ubiquitin ligase complex"/>
    <property type="evidence" value="ECO:0000318"/>
    <property type="project" value="GO_Central"/>
</dbReference>
<dbReference type="InterPro" id="IPR000210">
    <property type="entry name" value="BTB/POZ_dom"/>
</dbReference>
<dbReference type="Gramene" id="Manes.03G195900.1.v8.1">
    <property type="protein sequence ID" value="Manes.03G195900.1.v8.1.CDS"/>
    <property type="gene ID" value="Manes.03G195900.v8.1"/>
</dbReference>
<accession>A0A2C9W955</accession>
<reference evidence="6" key="1">
    <citation type="journal article" date="2016" name="Nat. Biotechnol.">
        <title>Sequencing wild and cultivated cassava and related species reveals extensive interspecific hybridization and genetic diversity.</title>
        <authorList>
            <person name="Bredeson J.V."/>
            <person name="Lyons J.B."/>
            <person name="Prochnik S.E."/>
            <person name="Wu G.A."/>
            <person name="Ha C.M."/>
            <person name="Edsinger-Gonzales E."/>
            <person name="Grimwood J."/>
            <person name="Schmutz J."/>
            <person name="Rabbi I.Y."/>
            <person name="Egesi C."/>
            <person name="Nauluvula P."/>
            <person name="Lebot V."/>
            <person name="Ndunguru J."/>
            <person name="Mkamilo G."/>
            <person name="Bart R.S."/>
            <person name="Setter T.L."/>
            <person name="Gleadow R.M."/>
            <person name="Kulakow P."/>
            <person name="Ferguson M.E."/>
            <person name="Rounsley S."/>
            <person name="Rokhsar D.S."/>
        </authorList>
    </citation>
    <scope>NUCLEOTIDE SEQUENCE [LARGE SCALE GENOMIC DNA]</scope>
    <source>
        <strain evidence="6">cv. AM560-2</strain>
    </source>
</reference>
<comment type="pathway">
    <text evidence="1">Protein modification; protein ubiquitination.</text>
</comment>
<dbReference type="Pfam" id="PF00651">
    <property type="entry name" value="BTB"/>
    <property type="match status" value="1"/>
</dbReference>
<dbReference type="PROSITE" id="PS50144">
    <property type="entry name" value="MATH"/>
    <property type="match status" value="1"/>
</dbReference>
<dbReference type="CDD" id="cd00121">
    <property type="entry name" value="MATH"/>
    <property type="match status" value="1"/>
</dbReference>
<feature type="domain" description="MATH" evidence="4">
    <location>
        <begin position="727"/>
        <end position="864"/>
    </location>
</feature>
<dbReference type="OMA" id="CACKQAH"/>
<dbReference type="STRING" id="3983.A0A2C9W955"/>
<comment type="caution">
    <text evidence="5">The sequence shown here is derived from an EMBL/GenBank/DDBJ whole genome shotgun (WGS) entry which is preliminary data.</text>
</comment>
<dbReference type="InterPro" id="IPR011333">
    <property type="entry name" value="SKP1/BTB/POZ_sf"/>
</dbReference>
<feature type="region of interest" description="Disordered" evidence="2">
    <location>
        <begin position="623"/>
        <end position="660"/>
    </location>
</feature>
<name>A0A2C9W955_MANES</name>
<evidence type="ECO:0000313" key="5">
    <source>
        <dbReference type="EMBL" id="OAY56007.1"/>
    </source>
</evidence>
<evidence type="ECO:0008006" key="7">
    <source>
        <dbReference type="Google" id="ProtNLM"/>
    </source>
</evidence>
<evidence type="ECO:0000259" key="4">
    <source>
        <dbReference type="PROSITE" id="PS50144"/>
    </source>
</evidence>